<dbReference type="Proteomes" id="UP000251891">
    <property type="component" value="Unassembled WGS sequence"/>
</dbReference>
<comment type="caution">
    <text evidence="1">The sequence shown here is derived from an EMBL/GenBank/DDBJ whole genome shotgun (WGS) entry which is preliminary data.</text>
</comment>
<dbReference type="AlphaFoldDB" id="A0A365HBJ9"/>
<dbReference type="EMBL" id="QLYX01000002">
    <property type="protein sequence ID" value="RAY16392.1"/>
    <property type="molecule type" value="Genomic_DNA"/>
</dbReference>
<gene>
    <name evidence="1" type="ORF">DPM19_05820</name>
</gene>
<evidence type="ECO:0000313" key="1">
    <source>
        <dbReference type="EMBL" id="RAY16392.1"/>
    </source>
</evidence>
<proteinExistence type="predicted"/>
<keyword evidence="2" id="KW-1185">Reference proteome</keyword>
<protein>
    <submittedName>
        <fullName evidence="1">Uncharacterized protein</fullName>
    </submittedName>
</protein>
<evidence type="ECO:0000313" key="2">
    <source>
        <dbReference type="Proteomes" id="UP000251891"/>
    </source>
</evidence>
<accession>A0A365HBJ9</accession>
<sequence>MLLLLAAVLGSVGAVVPGERLTRGIETAICRLVGGPCPAGTTAAPPPARPPDDQCVTRSGIDQRTEGRKVLVVGDEQVSTRQEDVLGDGSLSITTADQSSQGIDLELGLGVQWNGLGIGASAGGGVMWTGSDQYQFRFADRREADAFYREAHRRVEDHFDEHGFGAVFDGGLAEIPLRLAEQRGIPYTYINADGRSAFVQGQATVGMGNDTGEVGLGGGGEYREVRLLGTSESVDAQGNRTTGQYYEATNTLTRELFGGVRLNDVGGPGDVGDWTSDETNIYHVEYDRNGAPIRVTAVQTTQWVFGGGGTLEVRPGLGPDDGVNPEGGGGVTTSLRIQDGDTTVATTTVEIPPELRADVRNELDGLTDHNLGDRLRGLDTLRRLARGEGATFTLQEYGFEGRQTQGGLDLDYGIEIVDWGNEHQEATLELESAQYRDPESGELVPWVTCTGT</sequence>
<reference evidence="1 2" key="1">
    <citation type="submission" date="2018-06" db="EMBL/GenBank/DDBJ databases">
        <title>Actinomadura craniellae sp. nov. isolated from marine sponge Craniella sp.</title>
        <authorList>
            <person name="Li L."/>
            <person name="Xu Q.H."/>
            <person name="Lin H.W."/>
            <person name="Lu Y.H."/>
        </authorList>
    </citation>
    <scope>NUCLEOTIDE SEQUENCE [LARGE SCALE GENOMIC DNA]</scope>
    <source>
        <strain evidence="1 2">LHW63021</strain>
    </source>
</reference>
<name>A0A365HBJ9_9ACTN</name>
<organism evidence="1 2">
    <name type="scientific">Actinomadura craniellae</name>
    <dbReference type="NCBI Taxonomy" id="2231787"/>
    <lineage>
        <taxon>Bacteria</taxon>
        <taxon>Bacillati</taxon>
        <taxon>Actinomycetota</taxon>
        <taxon>Actinomycetes</taxon>
        <taxon>Streptosporangiales</taxon>
        <taxon>Thermomonosporaceae</taxon>
        <taxon>Actinomadura</taxon>
    </lineage>
</organism>